<reference evidence="2 3" key="1">
    <citation type="submission" date="2017-10" db="EMBL/GenBank/DDBJ databases">
        <title>Massilia psychrophilum sp. nov., a novel purple-pigmented bacterium isolated from Tianshan glacier, Xinjiang Municipality, China.</title>
        <authorList>
            <person name="Wang H."/>
        </authorList>
    </citation>
    <scope>NUCLEOTIDE SEQUENCE [LARGE SCALE GENOMIC DNA]</scope>
    <source>
        <strain evidence="2 3">JCM 30074</strain>
    </source>
</reference>
<dbReference type="RefSeq" id="WP_099792725.1">
    <property type="nucleotide sequence ID" value="NZ_JBHLYV010000076.1"/>
</dbReference>
<name>A0A2G8T9C8_9BURK</name>
<proteinExistence type="predicted"/>
<comment type="caution">
    <text evidence="2">The sequence shown here is derived from an EMBL/GenBank/DDBJ whole genome shotgun (WGS) entry which is preliminary data.</text>
</comment>
<protein>
    <recommendedName>
        <fullName evidence="4">TrfA protein</fullName>
    </recommendedName>
</protein>
<feature type="compositionally biased region" description="Polar residues" evidence="1">
    <location>
        <begin position="7"/>
        <end position="16"/>
    </location>
</feature>
<evidence type="ECO:0000313" key="2">
    <source>
        <dbReference type="EMBL" id="PIL42666.1"/>
    </source>
</evidence>
<feature type="region of interest" description="Disordered" evidence="1">
    <location>
        <begin position="1"/>
        <end position="38"/>
    </location>
</feature>
<sequence length="326" mass="37313">MDHTEISDTQDLLDQSETAALAPAEEEPKVRKARTNKGRKSKPFSIIAASADDPMQLNFWPDEVRGIPNAALRGSLFSISQERSMCKKRTQLRTVEGYKIMFKGERFNQRDLDLWELLLHVARQQPYGARVQFVASEILRELDRGTGGADYEELKEDMARLQSGVVEITYTDTNKTFSGSLIHNFLRDEDTQRYAVVFDQEMRLLYESGYSHMDRVQRKKLKNNMLAKWLMYFYGTHAAPLRLKVATLYELCDSKSARMTDFRKALRVALDKCVEVGAFTSWSIDPESDLVTVRRKGTASQQRHLAKKQAIKGDEAFAGKDDDFGF</sequence>
<dbReference type="EMBL" id="PDOC01000023">
    <property type="protein sequence ID" value="PIL42666.1"/>
    <property type="molecule type" value="Genomic_DNA"/>
</dbReference>
<evidence type="ECO:0008006" key="4">
    <source>
        <dbReference type="Google" id="ProtNLM"/>
    </source>
</evidence>
<dbReference type="OrthoDB" id="8481003at2"/>
<organism evidence="2 3">
    <name type="scientific">Massilia eurypsychrophila</name>
    <dbReference type="NCBI Taxonomy" id="1485217"/>
    <lineage>
        <taxon>Bacteria</taxon>
        <taxon>Pseudomonadati</taxon>
        <taxon>Pseudomonadota</taxon>
        <taxon>Betaproteobacteria</taxon>
        <taxon>Burkholderiales</taxon>
        <taxon>Oxalobacteraceae</taxon>
        <taxon>Telluria group</taxon>
        <taxon>Massilia</taxon>
    </lineage>
</organism>
<accession>A0A2G8T9C8</accession>
<dbReference type="Pfam" id="PF07042">
    <property type="entry name" value="TrfA"/>
    <property type="match status" value="1"/>
</dbReference>
<dbReference type="InterPro" id="IPR010751">
    <property type="entry name" value="TrfA"/>
</dbReference>
<dbReference type="AlphaFoldDB" id="A0A2G8T9C8"/>
<evidence type="ECO:0000256" key="1">
    <source>
        <dbReference type="SAM" id="MobiDB-lite"/>
    </source>
</evidence>
<keyword evidence="3" id="KW-1185">Reference proteome</keyword>
<evidence type="ECO:0000313" key="3">
    <source>
        <dbReference type="Proteomes" id="UP000230390"/>
    </source>
</evidence>
<dbReference type="Proteomes" id="UP000230390">
    <property type="component" value="Unassembled WGS sequence"/>
</dbReference>
<gene>
    <name evidence="2" type="ORF">CR105_23325</name>
</gene>